<comment type="caution">
    <text evidence="2">The sequence shown here is derived from an EMBL/GenBank/DDBJ whole genome shotgun (WGS) entry which is preliminary data.</text>
</comment>
<proteinExistence type="predicted"/>
<feature type="coiled-coil region" evidence="1">
    <location>
        <begin position="7"/>
        <end position="55"/>
    </location>
</feature>
<protein>
    <submittedName>
        <fullName evidence="2">Uncharacterized protein</fullName>
    </submittedName>
</protein>
<dbReference type="Proteomes" id="UP000295832">
    <property type="component" value="Unassembled WGS sequence"/>
</dbReference>
<organism evidence="2 3">
    <name type="scientific">Orenia marismortui</name>
    <dbReference type="NCBI Taxonomy" id="46469"/>
    <lineage>
        <taxon>Bacteria</taxon>
        <taxon>Bacillati</taxon>
        <taxon>Bacillota</taxon>
        <taxon>Clostridia</taxon>
        <taxon>Halanaerobiales</taxon>
        <taxon>Halobacteroidaceae</taxon>
        <taxon>Orenia</taxon>
    </lineage>
</organism>
<dbReference type="EMBL" id="SOEG01000050">
    <property type="protein sequence ID" value="TDX44581.1"/>
    <property type="molecule type" value="Genomic_DNA"/>
</dbReference>
<keyword evidence="1" id="KW-0175">Coiled coil</keyword>
<sequence>MDNEEMLKLILDKFDGLEKDIKEIKENQNDMKEDINLISRTVNRIENNLKNHTHEMGKFKIVNE</sequence>
<keyword evidence="3" id="KW-1185">Reference proteome</keyword>
<gene>
    <name evidence="2" type="ORF">C7959_1505</name>
</gene>
<name>A0A4R8GQ20_9FIRM</name>
<accession>A0A4R8GQ20</accession>
<dbReference type="AlphaFoldDB" id="A0A4R8GQ20"/>
<dbReference type="RefSeq" id="WP_166668023.1">
    <property type="nucleotide sequence ID" value="NZ_SOEG01000050.1"/>
</dbReference>
<evidence type="ECO:0000256" key="1">
    <source>
        <dbReference type="SAM" id="Coils"/>
    </source>
</evidence>
<evidence type="ECO:0000313" key="2">
    <source>
        <dbReference type="EMBL" id="TDX44581.1"/>
    </source>
</evidence>
<evidence type="ECO:0000313" key="3">
    <source>
        <dbReference type="Proteomes" id="UP000295832"/>
    </source>
</evidence>
<reference evidence="2 3" key="1">
    <citation type="submission" date="2019-03" db="EMBL/GenBank/DDBJ databases">
        <title>Subsurface microbial communities from deep shales in Ohio and West Virginia, USA.</title>
        <authorList>
            <person name="Wrighton K."/>
        </authorList>
    </citation>
    <scope>NUCLEOTIDE SEQUENCE [LARGE SCALE GENOMIC DNA]</scope>
    <source>
        <strain evidence="2 3">MSL 6dP</strain>
    </source>
</reference>